<evidence type="ECO:0000256" key="1">
    <source>
        <dbReference type="SAM" id="Phobius"/>
    </source>
</evidence>
<keyword evidence="3" id="KW-1185">Reference proteome</keyword>
<organism evidence="2 3">
    <name type="scientific">Folsomia candida</name>
    <name type="common">Springtail</name>
    <dbReference type="NCBI Taxonomy" id="158441"/>
    <lineage>
        <taxon>Eukaryota</taxon>
        <taxon>Metazoa</taxon>
        <taxon>Ecdysozoa</taxon>
        <taxon>Arthropoda</taxon>
        <taxon>Hexapoda</taxon>
        <taxon>Collembola</taxon>
        <taxon>Entomobryomorpha</taxon>
        <taxon>Isotomoidea</taxon>
        <taxon>Isotomidae</taxon>
        <taxon>Proisotominae</taxon>
        <taxon>Folsomia</taxon>
    </lineage>
</organism>
<comment type="caution">
    <text evidence="2">The sequence shown here is derived from an EMBL/GenBank/DDBJ whole genome shotgun (WGS) entry which is preliminary data.</text>
</comment>
<proteinExistence type="predicted"/>
<name>A0A226EZI2_FOLCA</name>
<keyword evidence="1" id="KW-1133">Transmembrane helix</keyword>
<evidence type="ECO:0000313" key="3">
    <source>
        <dbReference type="Proteomes" id="UP000198287"/>
    </source>
</evidence>
<feature type="transmembrane region" description="Helical" evidence="1">
    <location>
        <begin position="126"/>
        <end position="150"/>
    </location>
</feature>
<sequence length="192" mass="21720">MLPQVLRRIKRHLKYTNFYNCVFMTYDYNYKTLILGDKSKQNMALVWLGVNLLQLACQLYSIHTKASGLAEKAVGITISCAYLLTILLRFEIKADVVPILLLNFILGKENSTKQYGKDVVIISNCLYCGLALIEIAMLLVPISSFALSLITPCFSPLLTSLFCDKDNLNQLQWIYGNIMQFGLAILEFVSCQ</sequence>
<evidence type="ECO:0000313" key="2">
    <source>
        <dbReference type="EMBL" id="OXA62608.1"/>
    </source>
</evidence>
<feature type="transmembrane region" description="Helical" evidence="1">
    <location>
        <begin position="170"/>
        <end position="189"/>
    </location>
</feature>
<dbReference type="Proteomes" id="UP000198287">
    <property type="component" value="Unassembled WGS sequence"/>
</dbReference>
<reference evidence="2 3" key="1">
    <citation type="submission" date="2015-12" db="EMBL/GenBank/DDBJ databases">
        <title>The genome of Folsomia candida.</title>
        <authorList>
            <person name="Faddeeva A."/>
            <person name="Derks M.F."/>
            <person name="Anvar Y."/>
            <person name="Smit S."/>
            <person name="Van Straalen N."/>
            <person name="Roelofs D."/>
        </authorList>
    </citation>
    <scope>NUCLEOTIDE SEQUENCE [LARGE SCALE GENOMIC DNA]</scope>
    <source>
        <strain evidence="2 3">VU population</strain>
        <tissue evidence="2">Whole body</tissue>
    </source>
</reference>
<dbReference type="AlphaFoldDB" id="A0A226EZI2"/>
<feature type="non-terminal residue" evidence="2">
    <location>
        <position position="192"/>
    </location>
</feature>
<accession>A0A226EZI2</accession>
<keyword evidence="1" id="KW-0472">Membrane</keyword>
<dbReference type="EMBL" id="LNIX01000001">
    <property type="protein sequence ID" value="OXA62608.1"/>
    <property type="molecule type" value="Genomic_DNA"/>
</dbReference>
<gene>
    <name evidence="2" type="ORF">Fcan01_01281</name>
</gene>
<protein>
    <submittedName>
        <fullName evidence="2">Uncharacterized protein</fullName>
    </submittedName>
</protein>
<keyword evidence="1" id="KW-0812">Transmembrane</keyword>